<evidence type="ECO:0000313" key="3">
    <source>
        <dbReference type="Proteomes" id="UP000004947"/>
    </source>
</evidence>
<dbReference type="EMBL" id="ABCK01000032">
    <property type="protein sequence ID" value="EDM25333.1"/>
    <property type="molecule type" value="Genomic_DNA"/>
</dbReference>
<accession>A6DST0</accession>
<organism evidence="2 3">
    <name type="scientific">Lentisphaera araneosa HTCC2155</name>
    <dbReference type="NCBI Taxonomy" id="313628"/>
    <lineage>
        <taxon>Bacteria</taxon>
        <taxon>Pseudomonadati</taxon>
        <taxon>Lentisphaerota</taxon>
        <taxon>Lentisphaeria</taxon>
        <taxon>Lentisphaerales</taxon>
        <taxon>Lentisphaeraceae</taxon>
        <taxon>Lentisphaera</taxon>
    </lineage>
</organism>
<dbReference type="Proteomes" id="UP000004947">
    <property type="component" value="Unassembled WGS sequence"/>
</dbReference>
<feature type="compositionally biased region" description="Gly residues" evidence="1">
    <location>
        <begin position="198"/>
        <end position="208"/>
    </location>
</feature>
<dbReference type="Gene3D" id="1.25.40.10">
    <property type="entry name" value="Tetratricopeptide repeat domain"/>
    <property type="match status" value="1"/>
</dbReference>
<dbReference type="AlphaFoldDB" id="A6DST0"/>
<feature type="compositionally biased region" description="Gly residues" evidence="1">
    <location>
        <begin position="216"/>
        <end position="227"/>
    </location>
</feature>
<dbReference type="InterPro" id="IPR011990">
    <property type="entry name" value="TPR-like_helical_dom_sf"/>
</dbReference>
<dbReference type="RefSeq" id="WP_007280889.1">
    <property type="nucleotide sequence ID" value="NZ_ABCK01000032.1"/>
</dbReference>
<name>A6DST0_9BACT</name>
<proteinExistence type="predicted"/>
<dbReference type="eggNOG" id="ENOG50336TU">
    <property type="taxonomic scope" value="Bacteria"/>
</dbReference>
<dbReference type="STRING" id="313628.LNTAR_03609"/>
<dbReference type="OrthoDB" id="260328at2"/>
<protein>
    <recommendedName>
        <fullName evidence="4">Tetratricopeptide repeat protein</fullName>
    </recommendedName>
</protein>
<keyword evidence="3" id="KW-1185">Reference proteome</keyword>
<evidence type="ECO:0008006" key="4">
    <source>
        <dbReference type="Google" id="ProtNLM"/>
    </source>
</evidence>
<comment type="caution">
    <text evidence="2">The sequence shown here is derived from an EMBL/GenBank/DDBJ whole genome shotgun (WGS) entry which is preliminary data.</text>
</comment>
<sequence>MKKYLLFFWFILPVFWAYFHFGKGQEYILHDRVAELKAQGDLLNTEGQWQESLVIYDEALALLEKNPLDRAEAALRLAKSKVYLNNKQIVKATEEVESLMEMIYDKDIELSQSDQDKVRATLGHSLYYTAWHMRLEGVAKQYWKKEVESARQHLRFLAEDNALNKDRVYNLQASIALGKIDRKNLRLNALPEDDSGRGSQGVGAGRGAMGQQAGQEGEGSGEGLGDGEGQEDARGSGLGERPEGTGS</sequence>
<evidence type="ECO:0000313" key="2">
    <source>
        <dbReference type="EMBL" id="EDM25333.1"/>
    </source>
</evidence>
<feature type="region of interest" description="Disordered" evidence="1">
    <location>
        <begin position="189"/>
        <end position="247"/>
    </location>
</feature>
<gene>
    <name evidence="2" type="ORF">LNTAR_03609</name>
</gene>
<dbReference type="SUPFAM" id="SSF48452">
    <property type="entry name" value="TPR-like"/>
    <property type="match status" value="1"/>
</dbReference>
<reference evidence="2 3" key="1">
    <citation type="journal article" date="2010" name="J. Bacteriol.">
        <title>Genome sequence of Lentisphaera araneosa HTCC2155T, the type species of the order Lentisphaerales in the phylum Lentisphaerae.</title>
        <authorList>
            <person name="Thrash J.C."/>
            <person name="Cho J.C."/>
            <person name="Vergin K.L."/>
            <person name="Morris R.M."/>
            <person name="Giovannoni S.J."/>
        </authorList>
    </citation>
    <scope>NUCLEOTIDE SEQUENCE [LARGE SCALE GENOMIC DNA]</scope>
    <source>
        <strain evidence="2 3">HTCC2155</strain>
    </source>
</reference>
<evidence type="ECO:0000256" key="1">
    <source>
        <dbReference type="SAM" id="MobiDB-lite"/>
    </source>
</evidence>